<dbReference type="AlphaFoldDB" id="N9M7T7"/>
<organism evidence="1 2">
    <name type="scientific">Acinetobacter modestus</name>
    <dbReference type="NCBI Taxonomy" id="1776740"/>
    <lineage>
        <taxon>Bacteria</taxon>
        <taxon>Pseudomonadati</taxon>
        <taxon>Pseudomonadota</taxon>
        <taxon>Gammaproteobacteria</taxon>
        <taxon>Moraxellales</taxon>
        <taxon>Moraxellaceae</taxon>
        <taxon>Acinetobacter</taxon>
    </lineage>
</organism>
<dbReference type="RefSeq" id="WP_005214254.1">
    <property type="nucleotide sequence ID" value="NZ_JBBCNT010000006.1"/>
</dbReference>
<dbReference type="eggNOG" id="ENOG50319JU">
    <property type="taxonomic scope" value="Bacteria"/>
</dbReference>
<evidence type="ECO:0000313" key="2">
    <source>
        <dbReference type="Proteomes" id="UP000013248"/>
    </source>
</evidence>
<sequence length="212" mass="24762">MNHIPLLIKDKIFWAVSFSWDICLLKIKEGEIKINKEASLQLQYSSILKGVLDLIKFSPSERYDLELESSFIINGKCLIADVVINYCCCNVKYTHIIELKFYRTITSLGTKRGAQNIFMCEVYKDLFNCEMYIRNNLSDSCSCLILTDFKNFIEPKHKNTKNWDYDISNNHITRVGLYNTPIGGKENNFELTKSHVFKWLCSKEYYSCLINI</sequence>
<reference evidence="1 2" key="1">
    <citation type="submission" date="2013-02" db="EMBL/GenBank/DDBJ databases">
        <title>The Genome Sequence of Acinetobacter sp. ANC 3862.</title>
        <authorList>
            <consortium name="The Broad Institute Genome Sequencing Platform"/>
            <consortium name="The Broad Institute Genome Sequencing Center for Infectious Disease"/>
            <person name="Cerqueira G."/>
            <person name="Feldgarden M."/>
            <person name="Courvalin P."/>
            <person name="Perichon B."/>
            <person name="Grillot-Courvalin C."/>
            <person name="Clermont D."/>
            <person name="Rocha E."/>
            <person name="Yoon E.-J."/>
            <person name="Nemec A."/>
            <person name="Walker B."/>
            <person name="Young S.K."/>
            <person name="Zeng Q."/>
            <person name="Gargeya S."/>
            <person name="Fitzgerald M."/>
            <person name="Haas B."/>
            <person name="Abouelleil A."/>
            <person name="Alvarado L."/>
            <person name="Arachchi H.M."/>
            <person name="Berlin A.M."/>
            <person name="Chapman S.B."/>
            <person name="Dewar J."/>
            <person name="Goldberg J."/>
            <person name="Griggs A."/>
            <person name="Gujja S."/>
            <person name="Hansen M."/>
            <person name="Howarth C."/>
            <person name="Imamovic A."/>
            <person name="Larimer J."/>
            <person name="McCowan C."/>
            <person name="Murphy C."/>
            <person name="Neiman D."/>
            <person name="Pearson M."/>
            <person name="Priest M."/>
            <person name="Roberts A."/>
            <person name="Saif S."/>
            <person name="Shea T."/>
            <person name="Sisk P."/>
            <person name="Sykes S."/>
            <person name="Wortman J."/>
            <person name="Nusbaum C."/>
            <person name="Birren B."/>
        </authorList>
    </citation>
    <scope>NUCLEOTIDE SEQUENCE [LARGE SCALE GENOMIC DNA]</scope>
    <source>
        <strain evidence="1 2">ANC 3862</strain>
    </source>
</reference>
<comment type="caution">
    <text evidence="1">The sequence shown here is derived from an EMBL/GenBank/DDBJ whole genome shotgun (WGS) entry which is preliminary data.</text>
</comment>
<accession>N9M7T7</accession>
<evidence type="ECO:0000313" key="1">
    <source>
        <dbReference type="EMBL" id="ENX04554.1"/>
    </source>
</evidence>
<protein>
    <submittedName>
        <fullName evidence="1">Uncharacterized protein</fullName>
    </submittedName>
</protein>
<dbReference type="PATRIC" id="fig|1217705.3.peg.116"/>
<name>N9M7T7_9GAMM</name>
<gene>
    <name evidence="1" type="ORF">F900_00127</name>
</gene>
<dbReference type="HOGENOM" id="CLU_1297583_0_0_6"/>
<proteinExistence type="predicted"/>
<dbReference type="EMBL" id="APRP01000003">
    <property type="protein sequence ID" value="ENX04554.1"/>
    <property type="molecule type" value="Genomic_DNA"/>
</dbReference>
<dbReference type="Proteomes" id="UP000013248">
    <property type="component" value="Unassembled WGS sequence"/>
</dbReference>
<dbReference type="STRING" id="1217705.F900_00127"/>